<keyword evidence="1" id="KW-0472">Membrane</keyword>
<keyword evidence="1" id="KW-0812">Transmembrane</keyword>
<feature type="transmembrane region" description="Helical" evidence="1">
    <location>
        <begin position="35"/>
        <end position="55"/>
    </location>
</feature>
<dbReference type="InterPro" id="IPR049920">
    <property type="entry name" value="IK1_05631-like"/>
</dbReference>
<evidence type="ECO:0000313" key="3">
    <source>
        <dbReference type="Proteomes" id="UP001268819"/>
    </source>
</evidence>
<keyword evidence="3" id="KW-1185">Reference proteome</keyword>
<evidence type="ECO:0008006" key="4">
    <source>
        <dbReference type="Google" id="ProtNLM"/>
    </source>
</evidence>
<evidence type="ECO:0000256" key="1">
    <source>
        <dbReference type="SAM" id="Phobius"/>
    </source>
</evidence>
<comment type="caution">
    <text evidence="2">The sequence shown here is derived from an EMBL/GenBank/DDBJ whole genome shotgun (WGS) entry which is preliminary data.</text>
</comment>
<protein>
    <recommendedName>
        <fullName evidence="4">SMODS and SLOG-associating 2TM effector domain-containing protein</fullName>
    </recommendedName>
</protein>
<sequence>MPPTSPNIYIRQNDPWALQLLAAQRRLYSDAKTIHNARMVLIALGTIASVILVPLFPQTRITIGIISGTLLFLISILGGAQEKRKAKEAASVQEELDTKLFQIPYNEMLTDQPTATLISEAARRYKGEPLRNWYSNTKNIPRPLDILLCQRSNLGWGSSLHRKWQAVLIGEIVVLTTLIVILALIWSLSFAELLASMIVPALPLIKELTEQAHTHGDNARSKAAAEQKVMTLWKASLTRRKNLQEQDCRSIQDRILIARQTNASIPDWFNKINHGTHEAVMIESTEALISQAVEAGIDRDEPQGE</sequence>
<evidence type="ECO:0000313" key="2">
    <source>
        <dbReference type="EMBL" id="MDR6597977.1"/>
    </source>
</evidence>
<dbReference type="Pfam" id="PF18159">
    <property type="entry name" value="S_4TM"/>
    <property type="match status" value="1"/>
</dbReference>
<name>A0ABU1Q511_9PSEU</name>
<reference evidence="2 3" key="1">
    <citation type="submission" date="2023-07" db="EMBL/GenBank/DDBJ databases">
        <title>Sequencing the genomes of 1000 actinobacteria strains.</title>
        <authorList>
            <person name="Klenk H.-P."/>
        </authorList>
    </citation>
    <scope>NUCLEOTIDE SEQUENCE [LARGE SCALE GENOMIC DNA]</scope>
    <source>
        <strain evidence="2 3">DSM 43749</strain>
    </source>
</reference>
<accession>A0ABU1Q511</accession>
<feature type="transmembrane region" description="Helical" evidence="1">
    <location>
        <begin position="61"/>
        <end position="80"/>
    </location>
</feature>
<keyword evidence="1" id="KW-1133">Transmembrane helix</keyword>
<gene>
    <name evidence="2" type="ORF">J2S66_006361</name>
</gene>
<organism evidence="2 3">
    <name type="scientific">Saccharothrix longispora</name>
    <dbReference type="NCBI Taxonomy" id="33920"/>
    <lineage>
        <taxon>Bacteria</taxon>
        <taxon>Bacillati</taxon>
        <taxon>Actinomycetota</taxon>
        <taxon>Actinomycetes</taxon>
        <taxon>Pseudonocardiales</taxon>
        <taxon>Pseudonocardiaceae</taxon>
        <taxon>Saccharothrix</taxon>
    </lineage>
</organism>
<proteinExistence type="predicted"/>
<feature type="transmembrane region" description="Helical" evidence="1">
    <location>
        <begin position="166"/>
        <end position="188"/>
    </location>
</feature>
<dbReference type="EMBL" id="JAVDSG010000001">
    <property type="protein sequence ID" value="MDR6597977.1"/>
    <property type="molecule type" value="Genomic_DNA"/>
</dbReference>
<dbReference type="RefSeq" id="WP_310311832.1">
    <property type="nucleotide sequence ID" value="NZ_BAAAXB010000001.1"/>
</dbReference>
<dbReference type="Proteomes" id="UP001268819">
    <property type="component" value="Unassembled WGS sequence"/>
</dbReference>